<proteinExistence type="inferred from homology"/>
<dbReference type="EMBL" id="RCNT01000001">
    <property type="protein sequence ID" value="RMA43471.1"/>
    <property type="molecule type" value="Genomic_DNA"/>
</dbReference>
<organism evidence="4 5">
    <name type="scientific">Rhodophyticola porphyridii</name>
    <dbReference type="NCBI Taxonomy" id="1852017"/>
    <lineage>
        <taxon>Bacteria</taxon>
        <taxon>Pseudomonadati</taxon>
        <taxon>Pseudomonadota</taxon>
        <taxon>Alphaproteobacteria</taxon>
        <taxon>Rhodobacterales</taxon>
        <taxon>Roseobacteraceae</taxon>
        <taxon>Rhodophyticola</taxon>
    </lineage>
</organism>
<comment type="similarity">
    <text evidence="1">Belongs to the ATP-dependent AMP-binding enzyme family.</text>
</comment>
<dbReference type="PANTHER" id="PTHR43201">
    <property type="entry name" value="ACYL-COA SYNTHETASE"/>
    <property type="match status" value="1"/>
</dbReference>
<dbReference type="GO" id="GO:0031956">
    <property type="term" value="F:medium-chain fatty acid-CoA ligase activity"/>
    <property type="evidence" value="ECO:0007669"/>
    <property type="project" value="TreeGrafter"/>
</dbReference>
<dbReference type="Gene3D" id="3.30.300.30">
    <property type="match status" value="1"/>
</dbReference>
<feature type="domain" description="AMP-dependent synthetase/ligase" evidence="2">
    <location>
        <begin position="11"/>
        <end position="363"/>
    </location>
</feature>
<keyword evidence="5" id="KW-1185">Reference proteome</keyword>
<evidence type="ECO:0000259" key="2">
    <source>
        <dbReference type="Pfam" id="PF00501"/>
    </source>
</evidence>
<dbReference type="InterPro" id="IPR042099">
    <property type="entry name" value="ANL_N_sf"/>
</dbReference>
<dbReference type="InterPro" id="IPR000873">
    <property type="entry name" value="AMP-dep_synth/lig_dom"/>
</dbReference>
<dbReference type="SUPFAM" id="SSF56801">
    <property type="entry name" value="Acetyl-CoA synthetase-like"/>
    <property type="match status" value="1"/>
</dbReference>
<dbReference type="Pfam" id="PF00501">
    <property type="entry name" value="AMP-binding"/>
    <property type="match status" value="1"/>
</dbReference>
<dbReference type="InterPro" id="IPR020845">
    <property type="entry name" value="AMP-binding_CS"/>
</dbReference>
<gene>
    <name evidence="4" type="ORF">D9R08_00530</name>
</gene>
<dbReference type="CDD" id="cd05941">
    <property type="entry name" value="MCS"/>
    <property type="match status" value="1"/>
</dbReference>
<dbReference type="NCBIfam" id="NF005702">
    <property type="entry name" value="PRK07514.1"/>
    <property type="match status" value="1"/>
</dbReference>
<dbReference type="GO" id="GO:0006631">
    <property type="term" value="P:fatty acid metabolic process"/>
    <property type="evidence" value="ECO:0007669"/>
    <property type="project" value="TreeGrafter"/>
</dbReference>
<dbReference type="Pfam" id="PF13193">
    <property type="entry name" value="AMP-binding_C"/>
    <property type="match status" value="1"/>
</dbReference>
<dbReference type="Gene3D" id="3.40.50.12780">
    <property type="entry name" value="N-terminal domain of ligase-like"/>
    <property type="match status" value="1"/>
</dbReference>
<dbReference type="AlphaFoldDB" id="A0A3L9Y3T5"/>
<evidence type="ECO:0000256" key="1">
    <source>
        <dbReference type="ARBA" id="ARBA00006432"/>
    </source>
</evidence>
<dbReference type="PANTHER" id="PTHR43201:SF8">
    <property type="entry name" value="ACYL-COA SYNTHETASE FAMILY MEMBER 3"/>
    <property type="match status" value="1"/>
</dbReference>
<protein>
    <submittedName>
        <fullName evidence="4">Malonyl-CoA synthase</fullName>
    </submittedName>
</protein>
<reference evidence="4 5" key="1">
    <citation type="submission" date="2018-10" db="EMBL/GenBank/DDBJ databases">
        <authorList>
            <person name="Jung H.S."/>
            <person name="Jeon C.O."/>
        </authorList>
    </citation>
    <scope>NUCLEOTIDE SEQUENCE [LARGE SCALE GENOMIC DNA]</scope>
    <source>
        <strain evidence="4 5">MA-7-27</strain>
    </source>
</reference>
<evidence type="ECO:0000259" key="3">
    <source>
        <dbReference type="Pfam" id="PF13193"/>
    </source>
</evidence>
<evidence type="ECO:0000313" key="4">
    <source>
        <dbReference type="EMBL" id="RMA43471.1"/>
    </source>
</evidence>
<comment type="caution">
    <text evidence="4">The sequence shown here is derived from an EMBL/GenBank/DDBJ whole genome shotgun (WGS) entry which is preliminary data.</text>
</comment>
<dbReference type="InterPro" id="IPR045851">
    <property type="entry name" value="AMP-bd_C_sf"/>
</dbReference>
<accession>A0A3L9Y3T5</accession>
<sequence>MANHLCDALLRQASHRPEAIFATDADGRIQTLGELAEGAARMAGVLRGFGVSPGERVAVQVEKSLSALELYLGTVMAGGLFLPLNTAYTETELSYFLNDATPRVFVCDPTKREMLRAAATQAGTQTLLTLDRRGQGTLTHAQAQAAPMVFPVPRGPDDMAAILYTSGTTGRSKGAMLSHHALLSNSRTLADLWRFTESDVLVHALPIFHTHGLFVASNVALLSGASLIFLPGFDADAILEAMPNATTMMGVPTFYTRLLADPRLTRDRAASMRLFISGSAPLLAETHRDWERRTGHRILERYGMTETNMNTSNPYDGERRPGTVGFALPDVELRIMGEDGVEMPTGETGMIEVRGPNVFSGYWRMPEKTAEELRPDGWFITGDLGRVDTDGYITIVGRAKDLIISGGFNIYPKEVESLIDDLPGVLESAVIGVPHPDFGEAVVAIVVADGSADLTGSELLAGIAGDLARFKHPKKVIFVDALPRNTMGKVQKAALRKAHAGLFDG</sequence>
<feature type="domain" description="AMP-binding enzyme C-terminal" evidence="3">
    <location>
        <begin position="414"/>
        <end position="489"/>
    </location>
</feature>
<dbReference type="PROSITE" id="PS00455">
    <property type="entry name" value="AMP_BINDING"/>
    <property type="match status" value="1"/>
</dbReference>
<evidence type="ECO:0000313" key="5">
    <source>
        <dbReference type="Proteomes" id="UP000281343"/>
    </source>
</evidence>
<dbReference type="OrthoDB" id="9803968at2"/>
<dbReference type="Proteomes" id="UP000281343">
    <property type="component" value="Unassembled WGS sequence"/>
</dbReference>
<name>A0A3L9Y3T5_9RHOB</name>
<dbReference type="InterPro" id="IPR025110">
    <property type="entry name" value="AMP-bd_C"/>
</dbReference>
<dbReference type="RefSeq" id="WP_121896064.1">
    <property type="nucleotide sequence ID" value="NZ_RCNT01000001.1"/>
</dbReference>